<dbReference type="InterPro" id="IPR011051">
    <property type="entry name" value="RmlC_Cupin_sf"/>
</dbReference>
<dbReference type="KEGG" id="palo:E6C60_1947"/>
<name>A0A4P8XJ54_9BACL</name>
<feature type="domain" description="Cupin type-2" evidence="1">
    <location>
        <begin position="30"/>
        <end position="91"/>
    </location>
</feature>
<protein>
    <submittedName>
        <fullName evidence="2">Cupin 2 barrel domain-containing protein</fullName>
    </submittedName>
</protein>
<dbReference type="PANTHER" id="PTHR40112:SF1">
    <property type="entry name" value="H2HPP ISOMERASE"/>
    <property type="match status" value="1"/>
</dbReference>
<dbReference type="Gene3D" id="2.60.120.10">
    <property type="entry name" value="Jelly Rolls"/>
    <property type="match status" value="1"/>
</dbReference>
<proteinExistence type="predicted"/>
<dbReference type="InterPro" id="IPR025499">
    <property type="entry name" value="KdgF"/>
</dbReference>
<evidence type="ECO:0000259" key="1">
    <source>
        <dbReference type="Pfam" id="PF07883"/>
    </source>
</evidence>
<dbReference type="Proteomes" id="UP000300879">
    <property type="component" value="Chromosome"/>
</dbReference>
<dbReference type="AlphaFoldDB" id="A0A4P8XJ54"/>
<accession>A0A4P8XJ54</accession>
<dbReference type="InterPro" id="IPR052535">
    <property type="entry name" value="Bacilysin_H2HPP_isomerase"/>
</dbReference>
<dbReference type="PIRSF" id="PIRSF029883">
    <property type="entry name" value="KdgF"/>
    <property type="match status" value="1"/>
</dbReference>
<dbReference type="Pfam" id="PF07883">
    <property type="entry name" value="Cupin_2"/>
    <property type="match status" value="1"/>
</dbReference>
<sequence length="107" mass="11910">MMSKIGIWEDAEPGVKRCILNAEGSLMMMEVHFKEGAQGYEHSHPHEQMSYCLRGSFDFVIEGQVHRLSAGQSIAIPSHAKHGVTALEEDSALLDAFTPIREDLLRS</sequence>
<dbReference type="EMBL" id="CP040396">
    <property type="protein sequence ID" value="QCT02662.1"/>
    <property type="molecule type" value="Genomic_DNA"/>
</dbReference>
<dbReference type="InterPro" id="IPR014710">
    <property type="entry name" value="RmlC-like_jellyroll"/>
</dbReference>
<reference evidence="2 3" key="1">
    <citation type="submission" date="2019-05" db="EMBL/GenBank/DDBJ databases">
        <authorList>
            <person name="Chen C."/>
        </authorList>
    </citation>
    <scope>NUCLEOTIDE SEQUENCE [LARGE SCALE GENOMIC DNA]</scope>
    <source>
        <strain evidence="2 3">HB172198</strain>
    </source>
</reference>
<evidence type="ECO:0000313" key="3">
    <source>
        <dbReference type="Proteomes" id="UP000300879"/>
    </source>
</evidence>
<evidence type="ECO:0000313" key="2">
    <source>
        <dbReference type="EMBL" id="QCT02662.1"/>
    </source>
</evidence>
<keyword evidence="3" id="KW-1185">Reference proteome</keyword>
<dbReference type="CDD" id="cd02238">
    <property type="entry name" value="cupin_KdgF"/>
    <property type="match status" value="1"/>
</dbReference>
<dbReference type="InterPro" id="IPR013096">
    <property type="entry name" value="Cupin_2"/>
</dbReference>
<dbReference type="SUPFAM" id="SSF51182">
    <property type="entry name" value="RmlC-like cupins"/>
    <property type="match status" value="1"/>
</dbReference>
<organism evidence="2 3">
    <name type="scientific">Paenibacillus algicola</name>
    <dbReference type="NCBI Taxonomy" id="2565926"/>
    <lineage>
        <taxon>Bacteria</taxon>
        <taxon>Bacillati</taxon>
        <taxon>Bacillota</taxon>
        <taxon>Bacilli</taxon>
        <taxon>Bacillales</taxon>
        <taxon>Paenibacillaceae</taxon>
        <taxon>Paenibacillus</taxon>
    </lineage>
</organism>
<gene>
    <name evidence="2" type="ORF">E6C60_1947</name>
</gene>
<dbReference type="PANTHER" id="PTHR40112">
    <property type="entry name" value="H2HPP ISOMERASE"/>
    <property type="match status" value="1"/>
</dbReference>